<gene>
    <name evidence="2" type="ORF">CLODIP_2_CD04055</name>
</gene>
<evidence type="ECO:0000313" key="2">
    <source>
        <dbReference type="EMBL" id="CAB3376465.1"/>
    </source>
</evidence>
<feature type="transmembrane region" description="Helical" evidence="1">
    <location>
        <begin position="35"/>
        <end position="53"/>
    </location>
</feature>
<protein>
    <submittedName>
        <fullName evidence="2">Uncharacterized protein</fullName>
    </submittedName>
</protein>
<dbReference type="Proteomes" id="UP000494165">
    <property type="component" value="Unassembled WGS sequence"/>
</dbReference>
<keyword evidence="3" id="KW-1185">Reference proteome</keyword>
<evidence type="ECO:0000313" key="3">
    <source>
        <dbReference type="Proteomes" id="UP000494165"/>
    </source>
</evidence>
<comment type="caution">
    <text evidence="2">The sequence shown here is derived from an EMBL/GenBank/DDBJ whole genome shotgun (WGS) entry which is preliminary data.</text>
</comment>
<keyword evidence="1" id="KW-0812">Transmembrane</keyword>
<evidence type="ECO:0000256" key="1">
    <source>
        <dbReference type="SAM" id="Phobius"/>
    </source>
</evidence>
<name>A0A8S1D8B9_9INSE</name>
<reference evidence="2 3" key="1">
    <citation type="submission" date="2020-04" db="EMBL/GenBank/DDBJ databases">
        <authorList>
            <person name="Alioto T."/>
            <person name="Alioto T."/>
            <person name="Gomez Garrido J."/>
        </authorList>
    </citation>
    <scope>NUCLEOTIDE SEQUENCE [LARGE SCALE GENOMIC DNA]</scope>
</reference>
<dbReference type="AlphaFoldDB" id="A0A8S1D8B9"/>
<keyword evidence="1" id="KW-1133">Transmembrane helix</keyword>
<keyword evidence="1" id="KW-0472">Membrane</keyword>
<dbReference type="EMBL" id="CADEPI010000128">
    <property type="protein sequence ID" value="CAB3376465.1"/>
    <property type="molecule type" value="Genomic_DNA"/>
</dbReference>
<organism evidence="2 3">
    <name type="scientific">Cloeon dipterum</name>
    <dbReference type="NCBI Taxonomy" id="197152"/>
    <lineage>
        <taxon>Eukaryota</taxon>
        <taxon>Metazoa</taxon>
        <taxon>Ecdysozoa</taxon>
        <taxon>Arthropoda</taxon>
        <taxon>Hexapoda</taxon>
        <taxon>Insecta</taxon>
        <taxon>Pterygota</taxon>
        <taxon>Palaeoptera</taxon>
        <taxon>Ephemeroptera</taxon>
        <taxon>Pisciforma</taxon>
        <taxon>Baetidae</taxon>
        <taxon>Cloeon</taxon>
    </lineage>
</organism>
<sequence length="275" mass="30784">MTYCIWRYKTYGVAIFYSHLETAINRAPTLTMAAVHKYLCALAFLSAIVAILASGQGSDRQKRAILKAVKVNAKSKPKSGNIKVVCKKEKFINLRRCCVESLGNFFTLNQIQTCTPERNMHKRLLSYANYVLNTFMTKDNTLDWNTLSNNVDFKIVANITRCLFNFSDTTNLPAMMTASGKILYDVVATHFAKAIDEKDAMLPIVTACGADIDAKKFEPVKLSDGRMSTTEPIMLIQCVRQTFLTDCTSKSPLPANCDKDRLKLLECKVFNTTIG</sequence>
<proteinExistence type="predicted"/>
<accession>A0A8S1D8B9</accession>